<dbReference type="GO" id="GO:0008081">
    <property type="term" value="F:phosphoric diester hydrolase activity"/>
    <property type="evidence" value="ECO:0007669"/>
    <property type="project" value="UniProtKB-ARBA"/>
</dbReference>
<dbReference type="PANTHER" id="PTHR43155:SF2">
    <property type="entry name" value="CYCLIC DI-GMP PHOSPHODIESTERASE PA4108"/>
    <property type="match status" value="1"/>
</dbReference>
<keyword evidence="3" id="KW-1185">Reference proteome</keyword>
<accession>A0A6N3SZS7</accession>
<accession>A0A0D6NKZ4</accession>
<comment type="caution">
    <text evidence="2">The sequence shown here is derived from an EMBL/GenBank/DDBJ whole genome shotgun (WGS) entry which is preliminary data.</text>
</comment>
<feature type="domain" description="HD-GYP" evidence="1">
    <location>
        <begin position="1"/>
        <end position="196"/>
    </location>
</feature>
<dbReference type="Pfam" id="PF13487">
    <property type="entry name" value="HD_5"/>
    <property type="match status" value="1"/>
</dbReference>
<proteinExistence type="predicted"/>
<dbReference type="PROSITE" id="PS51832">
    <property type="entry name" value="HD_GYP"/>
    <property type="match status" value="1"/>
</dbReference>
<dbReference type="SUPFAM" id="SSF109604">
    <property type="entry name" value="HD-domain/PDEase-like"/>
    <property type="match status" value="1"/>
</dbReference>
<evidence type="ECO:0000313" key="3">
    <source>
        <dbReference type="Proteomes" id="UP000032670"/>
    </source>
</evidence>
<reference evidence="2 3" key="1">
    <citation type="submission" date="2012-11" db="EMBL/GenBank/DDBJ databases">
        <title>Whole genome sequence of Acetobacter orientalis 21F-2.</title>
        <authorList>
            <person name="Azuma Y."/>
            <person name="Higashiura N."/>
            <person name="Hirakawa H."/>
            <person name="Matsushita K."/>
        </authorList>
    </citation>
    <scope>NUCLEOTIDE SEQUENCE [LARGE SCALE GENOMIC DNA]</scope>
    <source>
        <strain evidence="2 3">21F-2</strain>
    </source>
</reference>
<dbReference type="RefSeq" id="WP_048841286.1">
    <property type="nucleotide sequence ID" value="NZ_BAMX01000017.1"/>
</dbReference>
<gene>
    <name evidence="2" type="ORF">Abor_017_124</name>
</gene>
<name>A0A0D6NKZ4_9PROT</name>
<sequence>MVTPSLRHKLESLATQAGAENDGHGNRVAAMIPTIMAAAGLVDRDVWPIVIGARLHDIGKRMVPPDILFAQRSLQHYERKIIANHPEDGLAIVKEALGHVPQVIGTCINDHHEHWDGSGYPGNLRGEAIPLPARLVAIADVIDALASPRAYKAGLSAAVIRNVLVRGRGKLFDPVLLDAVLENYNAILAARVSVAPPPRMPASVVGGQSGSTP</sequence>
<dbReference type="Gene3D" id="1.10.3210.10">
    <property type="entry name" value="Hypothetical protein af1432"/>
    <property type="match status" value="1"/>
</dbReference>
<dbReference type="InterPro" id="IPR003607">
    <property type="entry name" value="HD/PDEase_dom"/>
</dbReference>
<organism evidence="2 3">
    <name type="scientific">Acetobacter orientalis</name>
    <dbReference type="NCBI Taxonomy" id="146474"/>
    <lineage>
        <taxon>Bacteria</taxon>
        <taxon>Pseudomonadati</taxon>
        <taxon>Pseudomonadota</taxon>
        <taxon>Alphaproteobacteria</taxon>
        <taxon>Acetobacterales</taxon>
        <taxon>Acetobacteraceae</taxon>
        <taxon>Acetobacter</taxon>
    </lineage>
</organism>
<dbReference type="PANTHER" id="PTHR43155">
    <property type="entry name" value="CYCLIC DI-GMP PHOSPHODIESTERASE PA4108-RELATED"/>
    <property type="match status" value="1"/>
</dbReference>
<evidence type="ECO:0000313" key="2">
    <source>
        <dbReference type="EMBL" id="GAN66268.1"/>
    </source>
</evidence>
<dbReference type="AlphaFoldDB" id="A0A0D6NKZ4"/>
<dbReference type="GeneID" id="76204412"/>
<dbReference type="Proteomes" id="UP000032670">
    <property type="component" value="Unassembled WGS sequence"/>
</dbReference>
<evidence type="ECO:0000259" key="1">
    <source>
        <dbReference type="PROSITE" id="PS51832"/>
    </source>
</evidence>
<dbReference type="EMBL" id="BAMX01000017">
    <property type="protein sequence ID" value="GAN66268.1"/>
    <property type="molecule type" value="Genomic_DNA"/>
</dbReference>
<dbReference type="STRING" id="1231341.Abor_017_124"/>
<protein>
    <submittedName>
        <fullName evidence="2">Response regulator</fullName>
    </submittedName>
</protein>
<dbReference type="InterPro" id="IPR037522">
    <property type="entry name" value="HD_GYP_dom"/>
</dbReference>
<dbReference type="CDD" id="cd00077">
    <property type="entry name" value="HDc"/>
    <property type="match status" value="1"/>
</dbReference>